<dbReference type="EMBL" id="JBFTWV010000441">
    <property type="protein sequence ID" value="KAL2782424.1"/>
    <property type="molecule type" value="Genomic_DNA"/>
</dbReference>
<gene>
    <name evidence="1" type="ORF">BJX66DRAFT_345842</name>
</gene>
<evidence type="ECO:0008006" key="3">
    <source>
        <dbReference type="Google" id="ProtNLM"/>
    </source>
</evidence>
<protein>
    <recommendedName>
        <fullName evidence="3">ABA 3 protein</fullName>
    </recommendedName>
</protein>
<organism evidence="1 2">
    <name type="scientific">Aspergillus keveii</name>
    <dbReference type="NCBI Taxonomy" id="714993"/>
    <lineage>
        <taxon>Eukaryota</taxon>
        <taxon>Fungi</taxon>
        <taxon>Dikarya</taxon>
        <taxon>Ascomycota</taxon>
        <taxon>Pezizomycotina</taxon>
        <taxon>Eurotiomycetes</taxon>
        <taxon>Eurotiomycetidae</taxon>
        <taxon>Eurotiales</taxon>
        <taxon>Aspergillaceae</taxon>
        <taxon>Aspergillus</taxon>
        <taxon>Aspergillus subgen. Nidulantes</taxon>
    </lineage>
</organism>
<sequence length="379" mass="44229">MDTMDTKQSSYSWYYPQEISNDLDGIDIPLSIQHETLACAWEYTRCVIPQYTNWRRYISFVRLIIIATIAEFRGDLVDVTKGNSILNYDLDDLLTIVFGESPLSAEMAKEFRTFCLMTRAKTNDGRQRELFRRYMNVLTASPKLWFRLRDCDALARFTMVAAWRCSDLETTFSDAQFEIVAEIADTLYDAVAFYKHRSEGEVHNTFAYMPQELRVEAFRRYREALWALDTSWSGQPSLAIIANFTRVFGGPLHMMARRYRFVEDGLAVCLPESEATVEQTRRNFKLWNRLVIDDSEQKTLEVDRDLLSRDELWFPGLAGLLESHGDSMCGQCRYPEIYGVRTPFEFGGRKLCEECVSLWRDYLISFPERLQQAFPQLKL</sequence>
<evidence type="ECO:0000313" key="2">
    <source>
        <dbReference type="Proteomes" id="UP001610563"/>
    </source>
</evidence>
<keyword evidence="2" id="KW-1185">Reference proteome</keyword>
<comment type="caution">
    <text evidence="1">The sequence shown here is derived from an EMBL/GenBank/DDBJ whole genome shotgun (WGS) entry which is preliminary data.</text>
</comment>
<evidence type="ECO:0000313" key="1">
    <source>
        <dbReference type="EMBL" id="KAL2782424.1"/>
    </source>
</evidence>
<reference evidence="1 2" key="1">
    <citation type="submission" date="2024-07" db="EMBL/GenBank/DDBJ databases">
        <title>Section-level genome sequencing and comparative genomics of Aspergillus sections Usti and Cavernicolus.</title>
        <authorList>
            <consortium name="Lawrence Berkeley National Laboratory"/>
            <person name="Nybo J.L."/>
            <person name="Vesth T.C."/>
            <person name="Theobald S."/>
            <person name="Frisvad J.C."/>
            <person name="Larsen T.O."/>
            <person name="Kjaerboelling I."/>
            <person name="Rothschild-Mancinelli K."/>
            <person name="Lyhne E.K."/>
            <person name="Kogle M.E."/>
            <person name="Barry K."/>
            <person name="Clum A."/>
            <person name="Na H."/>
            <person name="Ledsgaard L."/>
            <person name="Lin J."/>
            <person name="Lipzen A."/>
            <person name="Kuo A."/>
            <person name="Riley R."/>
            <person name="Mondo S."/>
            <person name="Labutti K."/>
            <person name="Haridas S."/>
            <person name="Pangalinan J."/>
            <person name="Salamov A.A."/>
            <person name="Simmons B.A."/>
            <person name="Magnuson J.K."/>
            <person name="Chen J."/>
            <person name="Drula E."/>
            <person name="Henrissat B."/>
            <person name="Wiebenga A."/>
            <person name="Lubbers R.J."/>
            <person name="Gomes A.C."/>
            <person name="Makela M.R."/>
            <person name="Stajich J."/>
            <person name="Grigoriev I.V."/>
            <person name="Mortensen U.H."/>
            <person name="De Vries R.P."/>
            <person name="Baker S.E."/>
            <person name="Andersen M.R."/>
        </authorList>
    </citation>
    <scope>NUCLEOTIDE SEQUENCE [LARGE SCALE GENOMIC DNA]</scope>
    <source>
        <strain evidence="1 2">CBS 209.92</strain>
    </source>
</reference>
<name>A0ABR4FGQ4_9EURO</name>
<accession>A0ABR4FGQ4</accession>
<proteinExistence type="predicted"/>
<dbReference type="Proteomes" id="UP001610563">
    <property type="component" value="Unassembled WGS sequence"/>
</dbReference>